<feature type="signal peptide" evidence="3">
    <location>
        <begin position="1"/>
        <end position="17"/>
    </location>
</feature>
<keyword evidence="1 3" id="KW-0732">Signal</keyword>
<evidence type="ECO:0000313" key="5">
    <source>
        <dbReference type="EMBL" id="KAF7543500.1"/>
    </source>
</evidence>
<dbReference type="OrthoDB" id="5589325at2759"/>
<protein>
    <recommendedName>
        <fullName evidence="4">Yeast cell wall synthesis Kre9/Knh1-like N-terminal domain-containing protein</fullName>
    </recommendedName>
</protein>
<evidence type="ECO:0000256" key="1">
    <source>
        <dbReference type="ARBA" id="ARBA00022729"/>
    </source>
</evidence>
<sequence>MKYSVATIAALATAAMAKPVLLNTDYAAVIGTPFTIKFSGCDSGCTIILQNGNSKDLKDYETLTATAKGDSFTWTPKDLPTDEYNYKIIDNSDETEFNYSSQFTIVGDVEATSTAESTSAESTSAESTSAESTSAKATSTKEATTLSTKAVTTTEEETTISTPAATSHNSTTPAATSAEASSTEESSSTASDDSSSTSAATTSSTTVPDSGAARMTSSIALIAGAVMAMVYLN</sequence>
<feature type="compositionally biased region" description="Low complexity" evidence="2">
    <location>
        <begin position="114"/>
        <end position="206"/>
    </location>
</feature>
<feature type="region of interest" description="Disordered" evidence="2">
    <location>
        <begin position="114"/>
        <end position="211"/>
    </location>
</feature>
<dbReference type="Pfam" id="PF10342">
    <property type="entry name" value="Kre9_KNH"/>
    <property type="match status" value="1"/>
</dbReference>
<evidence type="ECO:0000259" key="4">
    <source>
        <dbReference type="Pfam" id="PF10342"/>
    </source>
</evidence>
<feature type="domain" description="Yeast cell wall synthesis Kre9/Knh1-like N-terminal" evidence="4">
    <location>
        <begin position="29"/>
        <end position="105"/>
    </location>
</feature>
<dbReference type="PANTHER" id="PTHR40633:SF1">
    <property type="entry name" value="GPI ANCHORED SERINE-THREONINE RICH PROTEIN (AFU_ORTHOLOGUE AFUA_1G03630)"/>
    <property type="match status" value="1"/>
</dbReference>
<evidence type="ECO:0000256" key="3">
    <source>
        <dbReference type="SAM" id="SignalP"/>
    </source>
</evidence>
<organism evidence="5 6">
    <name type="scientific">Cylindrodendrum hubeiense</name>
    <dbReference type="NCBI Taxonomy" id="595255"/>
    <lineage>
        <taxon>Eukaryota</taxon>
        <taxon>Fungi</taxon>
        <taxon>Dikarya</taxon>
        <taxon>Ascomycota</taxon>
        <taxon>Pezizomycotina</taxon>
        <taxon>Sordariomycetes</taxon>
        <taxon>Hypocreomycetidae</taxon>
        <taxon>Hypocreales</taxon>
        <taxon>Nectriaceae</taxon>
        <taxon>Cylindrodendrum</taxon>
    </lineage>
</organism>
<keyword evidence="6" id="KW-1185">Reference proteome</keyword>
<dbReference type="InterPro" id="IPR052982">
    <property type="entry name" value="SRP1/TIP1-like"/>
</dbReference>
<dbReference type="AlphaFoldDB" id="A0A9P5H289"/>
<dbReference type="InterPro" id="IPR018466">
    <property type="entry name" value="Kre9/Knh1-like_N"/>
</dbReference>
<evidence type="ECO:0000313" key="6">
    <source>
        <dbReference type="Proteomes" id="UP000722485"/>
    </source>
</evidence>
<evidence type="ECO:0000256" key="2">
    <source>
        <dbReference type="SAM" id="MobiDB-lite"/>
    </source>
</evidence>
<name>A0A9P5H289_9HYPO</name>
<proteinExistence type="predicted"/>
<feature type="chain" id="PRO_5040266684" description="Yeast cell wall synthesis Kre9/Knh1-like N-terminal domain-containing protein" evidence="3">
    <location>
        <begin position="18"/>
        <end position="233"/>
    </location>
</feature>
<accession>A0A9P5H289</accession>
<comment type="caution">
    <text evidence="5">The sequence shown here is derived from an EMBL/GenBank/DDBJ whole genome shotgun (WGS) entry which is preliminary data.</text>
</comment>
<gene>
    <name evidence="5" type="ORF">G7Z17_g10687</name>
</gene>
<dbReference type="PANTHER" id="PTHR40633">
    <property type="entry name" value="MATRIX PROTEIN, PUTATIVE (AFU_ORTHOLOGUE AFUA_8G05410)-RELATED"/>
    <property type="match status" value="1"/>
</dbReference>
<dbReference type="EMBL" id="JAANBB010000362">
    <property type="protein sequence ID" value="KAF7543500.1"/>
    <property type="molecule type" value="Genomic_DNA"/>
</dbReference>
<dbReference type="Proteomes" id="UP000722485">
    <property type="component" value="Unassembled WGS sequence"/>
</dbReference>
<reference evidence="5" key="1">
    <citation type="submission" date="2020-03" db="EMBL/GenBank/DDBJ databases">
        <title>Draft Genome Sequence of Cylindrodendrum hubeiense.</title>
        <authorList>
            <person name="Buettner E."/>
            <person name="Kellner H."/>
        </authorList>
    </citation>
    <scope>NUCLEOTIDE SEQUENCE</scope>
    <source>
        <strain evidence="5">IHI 201604</strain>
    </source>
</reference>